<sequence>MNDTQTGHLIGTGCKIGRLFELTQLHVPHESNICAASIDSSIQLWHRRLAHSSISKLRPLVSQGYLGSINNESLDCTACQTAKQPALSFNKSASISASPFDLVHSDIWGPAPTPSMGGSREQGTLSEFSCPYTSQQNGRAERKHRHILDSVRAMLISASCPERAWGEAALTAVHIINRLPSSVFGNVSPFERLYLNTPDYNSLKVFGCACFVLLQSHEYTKLEPRARLCCFLGYGTEHKGYRCWDPISQRIRISRHVVFWEHIMFSSLSKFSSIPSTSTPLFTNLDVDLFPSDTYAGPETYAGSSGEAPIPSDVPSTSSDDVSSVDPAPPTVELPPRVRNPPPYLRDNYHCYSTMLHHHEPQSYKEASADPHWQQAMQEELHALEKTHTWDLVDHPSDKTLVGCKWVYKIKTLSDGSIERYKARLVAKGFTQEY</sequence>
<dbReference type="SUPFAM" id="SSF53098">
    <property type="entry name" value="Ribonuclease H-like"/>
    <property type="match status" value="1"/>
</dbReference>
<dbReference type="Proteomes" id="UP000236291">
    <property type="component" value="Unassembled WGS sequence"/>
</dbReference>
<dbReference type="Gene3D" id="3.30.420.10">
    <property type="entry name" value="Ribonuclease H-like superfamily/Ribonuclease H"/>
    <property type="match status" value="1"/>
</dbReference>
<dbReference type="ExpressionAtlas" id="A0A2K3M3L5">
    <property type="expression patterns" value="baseline"/>
</dbReference>
<dbReference type="InterPro" id="IPR057670">
    <property type="entry name" value="SH3_retrovirus"/>
</dbReference>
<feature type="non-terminal residue" evidence="5">
    <location>
        <position position="434"/>
    </location>
</feature>
<proteinExistence type="predicted"/>
<dbReference type="InterPro" id="IPR012337">
    <property type="entry name" value="RNaseH-like_sf"/>
</dbReference>
<dbReference type="PANTHER" id="PTHR42648">
    <property type="entry name" value="TRANSPOSASE, PUTATIVE-RELATED"/>
    <property type="match status" value="1"/>
</dbReference>
<dbReference type="GO" id="GO:0015074">
    <property type="term" value="P:DNA integration"/>
    <property type="evidence" value="ECO:0007669"/>
    <property type="project" value="InterPro"/>
</dbReference>
<dbReference type="AlphaFoldDB" id="A0A2K3M3L5"/>
<evidence type="ECO:0000313" key="5">
    <source>
        <dbReference type="EMBL" id="PNX85353.1"/>
    </source>
</evidence>
<keyword evidence="1" id="KW-0479">Metal-binding</keyword>
<dbReference type="InterPro" id="IPR001584">
    <property type="entry name" value="Integrase_cat-core"/>
</dbReference>
<dbReference type="GO" id="GO:0046872">
    <property type="term" value="F:metal ion binding"/>
    <property type="evidence" value="ECO:0007669"/>
    <property type="project" value="UniProtKB-KW"/>
</dbReference>
<feature type="region of interest" description="Disordered" evidence="3">
    <location>
        <begin position="298"/>
        <end position="341"/>
    </location>
</feature>
<dbReference type="Pfam" id="PF13976">
    <property type="entry name" value="gag_pre-integrs"/>
    <property type="match status" value="1"/>
</dbReference>
<dbReference type="Pfam" id="PF25597">
    <property type="entry name" value="SH3_retrovirus"/>
    <property type="match status" value="1"/>
</dbReference>
<organism evidence="5 6">
    <name type="scientific">Trifolium pratense</name>
    <name type="common">Red clover</name>
    <dbReference type="NCBI Taxonomy" id="57577"/>
    <lineage>
        <taxon>Eukaryota</taxon>
        <taxon>Viridiplantae</taxon>
        <taxon>Streptophyta</taxon>
        <taxon>Embryophyta</taxon>
        <taxon>Tracheophyta</taxon>
        <taxon>Spermatophyta</taxon>
        <taxon>Magnoliopsida</taxon>
        <taxon>eudicotyledons</taxon>
        <taxon>Gunneridae</taxon>
        <taxon>Pentapetalae</taxon>
        <taxon>rosids</taxon>
        <taxon>fabids</taxon>
        <taxon>Fabales</taxon>
        <taxon>Fabaceae</taxon>
        <taxon>Papilionoideae</taxon>
        <taxon>50 kb inversion clade</taxon>
        <taxon>NPAAA clade</taxon>
        <taxon>Hologalegina</taxon>
        <taxon>IRL clade</taxon>
        <taxon>Trifolieae</taxon>
        <taxon>Trifolium</taxon>
    </lineage>
</organism>
<keyword evidence="2" id="KW-0378">Hydrolase</keyword>
<reference evidence="5 6" key="2">
    <citation type="journal article" date="2017" name="Front. Plant Sci.">
        <title>Gene Classification and Mining of Molecular Markers Useful in Red Clover (Trifolium pratense) Breeding.</title>
        <authorList>
            <person name="Istvanek J."/>
            <person name="Dluhosova J."/>
            <person name="Dluhos P."/>
            <person name="Patkova L."/>
            <person name="Nedelnik J."/>
            <person name="Repkova J."/>
        </authorList>
    </citation>
    <scope>NUCLEOTIDE SEQUENCE [LARGE SCALE GENOMIC DNA]</scope>
    <source>
        <strain evidence="6">cv. Tatra</strain>
        <tissue evidence="5">Young leaves</tissue>
    </source>
</reference>
<dbReference type="InterPro" id="IPR039537">
    <property type="entry name" value="Retrotran_Ty1/copia-like"/>
</dbReference>
<feature type="compositionally biased region" description="Low complexity" evidence="3">
    <location>
        <begin position="309"/>
        <end position="326"/>
    </location>
</feature>
<dbReference type="GO" id="GO:0003676">
    <property type="term" value="F:nucleic acid binding"/>
    <property type="evidence" value="ECO:0007669"/>
    <property type="project" value="InterPro"/>
</dbReference>
<feature type="domain" description="Integrase catalytic" evidence="4">
    <location>
        <begin position="24"/>
        <end position="197"/>
    </location>
</feature>
<comment type="caution">
    <text evidence="5">The sequence shown here is derived from an EMBL/GenBank/DDBJ whole genome shotgun (WGS) entry which is preliminary data.</text>
</comment>
<dbReference type="Pfam" id="PF07727">
    <property type="entry name" value="RVT_2"/>
    <property type="match status" value="1"/>
</dbReference>
<evidence type="ECO:0000256" key="2">
    <source>
        <dbReference type="ARBA" id="ARBA00022801"/>
    </source>
</evidence>
<reference evidence="5 6" key="1">
    <citation type="journal article" date="2014" name="Am. J. Bot.">
        <title>Genome assembly and annotation for red clover (Trifolium pratense; Fabaceae).</title>
        <authorList>
            <person name="Istvanek J."/>
            <person name="Jaros M."/>
            <person name="Krenek A."/>
            <person name="Repkova J."/>
        </authorList>
    </citation>
    <scope>NUCLEOTIDE SEQUENCE [LARGE SCALE GENOMIC DNA]</scope>
    <source>
        <strain evidence="6">cv. Tatra</strain>
        <tissue evidence="5">Young leaves</tissue>
    </source>
</reference>
<feature type="compositionally biased region" description="Pro residues" evidence="3">
    <location>
        <begin position="327"/>
        <end position="341"/>
    </location>
</feature>
<evidence type="ECO:0000256" key="1">
    <source>
        <dbReference type="ARBA" id="ARBA00022723"/>
    </source>
</evidence>
<evidence type="ECO:0000256" key="3">
    <source>
        <dbReference type="SAM" id="MobiDB-lite"/>
    </source>
</evidence>
<dbReference type="InterPro" id="IPR013103">
    <property type="entry name" value="RVT_2"/>
</dbReference>
<dbReference type="PROSITE" id="PS50994">
    <property type="entry name" value="INTEGRASE"/>
    <property type="match status" value="1"/>
</dbReference>
<protein>
    <recommendedName>
        <fullName evidence="4">Integrase catalytic domain-containing protein</fullName>
    </recommendedName>
</protein>
<dbReference type="InterPro" id="IPR036397">
    <property type="entry name" value="RNaseH_sf"/>
</dbReference>
<evidence type="ECO:0000313" key="6">
    <source>
        <dbReference type="Proteomes" id="UP000236291"/>
    </source>
</evidence>
<evidence type="ECO:0000259" key="4">
    <source>
        <dbReference type="PROSITE" id="PS50994"/>
    </source>
</evidence>
<dbReference type="PANTHER" id="PTHR42648:SF26">
    <property type="entry name" value="INTEGRASE CATALYTIC DOMAIN-CONTAINING PROTEIN"/>
    <property type="match status" value="1"/>
</dbReference>
<name>A0A2K3M3L5_TRIPR</name>
<gene>
    <name evidence="5" type="ORF">L195_g041421</name>
</gene>
<dbReference type="GO" id="GO:0016787">
    <property type="term" value="F:hydrolase activity"/>
    <property type="evidence" value="ECO:0007669"/>
    <property type="project" value="UniProtKB-KW"/>
</dbReference>
<accession>A0A2K3M3L5</accession>
<dbReference type="InterPro" id="IPR025724">
    <property type="entry name" value="GAG-pre-integrase_dom"/>
</dbReference>
<dbReference type="EMBL" id="ASHM01048546">
    <property type="protein sequence ID" value="PNX85353.1"/>
    <property type="molecule type" value="Genomic_DNA"/>
</dbReference>